<dbReference type="Pfam" id="PF00847">
    <property type="entry name" value="AP2"/>
    <property type="match status" value="1"/>
</dbReference>
<dbReference type="PANTHER" id="PTHR31194">
    <property type="entry name" value="SHN SHINE , DNA BINDING / TRANSCRIPTION FACTOR"/>
    <property type="match status" value="1"/>
</dbReference>
<organism evidence="8 9">
    <name type="scientific">Macleaya cordata</name>
    <name type="common">Five-seeded plume-poppy</name>
    <name type="synonym">Bocconia cordata</name>
    <dbReference type="NCBI Taxonomy" id="56857"/>
    <lineage>
        <taxon>Eukaryota</taxon>
        <taxon>Viridiplantae</taxon>
        <taxon>Streptophyta</taxon>
        <taxon>Embryophyta</taxon>
        <taxon>Tracheophyta</taxon>
        <taxon>Spermatophyta</taxon>
        <taxon>Magnoliopsida</taxon>
        <taxon>Ranunculales</taxon>
        <taxon>Papaveraceae</taxon>
        <taxon>Papaveroideae</taxon>
        <taxon>Macleaya</taxon>
    </lineage>
</organism>
<feature type="compositionally biased region" description="Low complexity" evidence="6">
    <location>
        <begin position="19"/>
        <end position="43"/>
    </location>
</feature>
<dbReference type="InterPro" id="IPR036955">
    <property type="entry name" value="AP2/ERF_dom_sf"/>
</dbReference>
<comment type="subcellular location">
    <subcellularLocation>
        <location evidence="1">Nucleus</location>
    </subcellularLocation>
</comment>
<dbReference type="STRING" id="56857.A0A200Q7E0"/>
<keyword evidence="2" id="KW-0805">Transcription regulation</keyword>
<dbReference type="InParanoid" id="A0A200Q7E0"/>
<protein>
    <submittedName>
        <fullName evidence="8">AP2/ERF domain</fullName>
    </submittedName>
</protein>
<keyword evidence="5" id="KW-0539">Nucleus</keyword>
<dbReference type="FunCoup" id="A0A200Q7E0">
    <property type="interactions" value="286"/>
</dbReference>
<evidence type="ECO:0000256" key="3">
    <source>
        <dbReference type="ARBA" id="ARBA00023125"/>
    </source>
</evidence>
<dbReference type="PANTHER" id="PTHR31194:SF140">
    <property type="entry name" value="ETHYLENE-RESPONSIVE TRANSCRIPTION FACTOR CRF2"/>
    <property type="match status" value="1"/>
</dbReference>
<comment type="caution">
    <text evidence="8">The sequence shown here is derived from an EMBL/GenBank/DDBJ whole genome shotgun (WGS) entry which is preliminary data.</text>
</comment>
<dbReference type="Proteomes" id="UP000195402">
    <property type="component" value="Unassembled WGS sequence"/>
</dbReference>
<feature type="region of interest" description="Disordered" evidence="6">
    <location>
        <begin position="179"/>
        <end position="201"/>
    </location>
</feature>
<feature type="region of interest" description="Disordered" evidence="6">
    <location>
        <begin position="1"/>
        <end position="52"/>
    </location>
</feature>
<dbReference type="GO" id="GO:0005634">
    <property type="term" value="C:nucleus"/>
    <property type="evidence" value="ECO:0007669"/>
    <property type="project" value="UniProtKB-SubCell"/>
</dbReference>
<dbReference type="InterPro" id="IPR050913">
    <property type="entry name" value="AP2/ERF_ERF"/>
</dbReference>
<dbReference type="GO" id="GO:0003700">
    <property type="term" value="F:DNA-binding transcription factor activity"/>
    <property type="evidence" value="ECO:0007669"/>
    <property type="project" value="InterPro"/>
</dbReference>
<name>A0A200Q7E0_MACCD</name>
<dbReference type="InterPro" id="IPR001471">
    <property type="entry name" value="AP2/ERF_dom"/>
</dbReference>
<gene>
    <name evidence="8" type="ORF">BVC80_8981g9</name>
</gene>
<accession>A0A200Q7E0</accession>
<dbReference type="CDD" id="cd00018">
    <property type="entry name" value="AP2"/>
    <property type="match status" value="1"/>
</dbReference>
<keyword evidence="9" id="KW-1185">Reference proteome</keyword>
<dbReference type="PRINTS" id="PR00367">
    <property type="entry name" value="ETHRSPELEMNT"/>
</dbReference>
<evidence type="ECO:0000256" key="2">
    <source>
        <dbReference type="ARBA" id="ARBA00023015"/>
    </source>
</evidence>
<evidence type="ECO:0000256" key="1">
    <source>
        <dbReference type="ARBA" id="ARBA00004123"/>
    </source>
</evidence>
<feature type="compositionally biased region" description="Pro residues" evidence="6">
    <location>
        <begin position="181"/>
        <end position="201"/>
    </location>
</feature>
<dbReference type="AlphaFoldDB" id="A0A200Q7E0"/>
<dbReference type="EMBL" id="MVGT01002848">
    <property type="protein sequence ID" value="OVA06375.1"/>
    <property type="molecule type" value="Genomic_DNA"/>
</dbReference>
<dbReference type="InterPro" id="IPR016177">
    <property type="entry name" value="DNA-bd_dom_sf"/>
</dbReference>
<keyword evidence="4" id="KW-0804">Transcription</keyword>
<reference evidence="8 9" key="1">
    <citation type="journal article" date="2017" name="Mol. Plant">
        <title>The Genome of Medicinal Plant Macleaya cordata Provides New Insights into Benzylisoquinoline Alkaloids Metabolism.</title>
        <authorList>
            <person name="Liu X."/>
            <person name="Liu Y."/>
            <person name="Huang P."/>
            <person name="Ma Y."/>
            <person name="Qing Z."/>
            <person name="Tang Q."/>
            <person name="Cao H."/>
            <person name="Cheng P."/>
            <person name="Zheng Y."/>
            <person name="Yuan Z."/>
            <person name="Zhou Y."/>
            <person name="Liu J."/>
            <person name="Tang Z."/>
            <person name="Zhuo Y."/>
            <person name="Zhang Y."/>
            <person name="Yu L."/>
            <person name="Huang J."/>
            <person name="Yang P."/>
            <person name="Peng Q."/>
            <person name="Zhang J."/>
            <person name="Jiang W."/>
            <person name="Zhang Z."/>
            <person name="Lin K."/>
            <person name="Ro D.K."/>
            <person name="Chen X."/>
            <person name="Xiong X."/>
            <person name="Shang Y."/>
            <person name="Huang S."/>
            <person name="Zeng J."/>
        </authorList>
    </citation>
    <scope>NUCLEOTIDE SEQUENCE [LARGE SCALE GENOMIC DNA]</scope>
    <source>
        <strain evidence="9">cv. BLH2017</strain>
        <tissue evidence="8">Root</tissue>
    </source>
</reference>
<evidence type="ECO:0000259" key="7">
    <source>
        <dbReference type="PROSITE" id="PS51032"/>
    </source>
</evidence>
<keyword evidence="3" id="KW-0238">DNA-binding</keyword>
<dbReference type="Gene3D" id="3.30.730.10">
    <property type="entry name" value="AP2/ERF domain"/>
    <property type="match status" value="1"/>
</dbReference>
<evidence type="ECO:0000256" key="4">
    <source>
        <dbReference type="ARBA" id="ARBA00023163"/>
    </source>
</evidence>
<dbReference type="OrthoDB" id="777519at2759"/>
<feature type="domain" description="AP2/ERF" evidence="7">
    <location>
        <begin position="123"/>
        <end position="180"/>
    </location>
</feature>
<dbReference type="SMART" id="SM00380">
    <property type="entry name" value="AP2"/>
    <property type="match status" value="1"/>
</dbReference>
<sequence length="344" mass="38103">MLVKSSVRSRNGRNPVENSSSSTSSSGTRVVRISVTDADATDSSSDEEENEFFRRHRVKRYINEINMESCSVDIGNGGESNGNGVWKGRSVRRKKSTGAAAEKPANRRSTLKSTNNNTSNGKKFRGVRQRPWGKWAAEIRDPARRVRLWLGTYDTAEEAAKVYDNAAIQLRGPDAMTNFATPPPAPAAAPPSPPPLPPPPPAKIIPEINLTTISGYDSNEEESSSHNVSSPTSVLRFRSDEETVLLNRIQPVKEMKEFQDETSCLPEDFGDYFRFEAPILNDFLDLQTPELFGETTSLPDNLFGDDFGDIFLGSSEDFRSSTFQVEDYFEEIGDLFASDPLVGF</sequence>
<dbReference type="GO" id="GO:0003677">
    <property type="term" value="F:DNA binding"/>
    <property type="evidence" value="ECO:0007669"/>
    <property type="project" value="UniProtKB-KW"/>
</dbReference>
<feature type="compositionally biased region" description="Low complexity" evidence="6">
    <location>
        <begin position="107"/>
        <end position="121"/>
    </location>
</feature>
<dbReference type="FunFam" id="3.30.730.10:FF:000001">
    <property type="entry name" value="Ethylene-responsive transcription factor 2"/>
    <property type="match status" value="1"/>
</dbReference>
<proteinExistence type="predicted"/>
<evidence type="ECO:0000256" key="5">
    <source>
        <dbReference type="ARBA" id="ARBA00023242"/>
    </source>
</evidence>
<evidence type="ECO:0000313" key="8">
    <source>
        <dbReference type="EMBL" id="OVA06375.1"/>
    </source>
</evidence>
<dbReference type="OMA" id="RLCVMDR"/>
<evidence type="ECO:0000313" key="9">
    <source>
        <dbReference type="Proteomes" id="UP000195402"/>
    </source>
</evidence>
<dbReference type="SUPFAM" id="SSF54171">
    <property type="entry name" value="DNA-binding domain"/>
    <property type="match status" value="1"/>
</dbReference>
<dbReference type="PROSITE" id="PS51032">
    <property type="entry name" value="AP2_ERF"/>
    <property type="match status" value="1"/>
</dbReference>
<feature type="region of interest" description="Disordered" evidence="6">
    <location>
        <begin position="74"/>
        <end position="128"/>
    </location>
</feature>
<evidence type="ECO:0000256" key="6">
    <source>
        <dbReference type="SAM" id="MobiDB-lite"/>
    </source>
</evidence>